<dbReference type="GO" id="GO:0005829">
    <property type="term" value="C:cytosol"/>
    <property type="evidence" value="ECO:0007669"/>
    <property type="project" value="TreeGrafter"/>
</dbReference>
<dbReference type="EMBL" id="MIGZ01000002">
    <property type="protein sequence ID" value="ODQ96545.1"/>
    <property type="molecule type" value="Genomic_DNA"/>
</dbReference>
<dbReference type="PANTHER" id="PTHR30458">
    <property type="entry name" value="PHENYLACETIC ACID DEGRADATION PROTEIN PAA"/>
    <property type="match status" value="1"/>
</dbReference>
<organism evidence="1 2">
    <name type="scientific">Mycolicibacterium holsaticum</name>
    <dbReference type="NCBI Taxonomy" id="152142"/>
    <lineage>
        <taxon>Bacteria</taxon>
        <taxon>Bacillati</taxon>
        <taxon>Actinomycetota</taxon>
        <taxon>Actinomycetes</taxon>
        <taxon>Mycobacteriales</taxon>
        <taxon>Mycobacteriaceae</taxon>
        <taxon>Mycolicibacterium</taxon>
    </lineage>
</organism>
<gene>
    <name evidence="1" type="ORF">BHQ17_00640</name>
</gene>
<dbReference type="Proteomes" id="UP000094243">
    <property type="component" value="Unassembled WGS sequence"/>
</dbReference>
<comment type="caution">
    <text evidence="1">The sequence shown here is derived from an EMBL/GenBank/DDBJ whole genome shotgun (WGS) entry which is preliminary data.</text>
</comment>
<dbReference type="InterPro" id="IPR052703">
    <property type="entry name" value="Aromatic_CoA_ox/epox"/>
</dbReference>
<keyword evidence="2" id="KW-1185">Reference proteome</keyword>
<reference evidence="2" key="1">
    <citation type="submission" date="2016-09" db="EMBL/GenBank/DDBJ databases">
        <authorList>
            <person name="Greninger A.L."/>
            <person name="Jerome K.R."/>
            <person name="Mcnair B."/>
            <person name="Wallis C."/>
            <person name="Fang F."/>
        </authorList>
    </citation>
    <scope>NUCLEOTIDE SEQUENCE [LARGE SCALE GENOMIC DNA]</scope>
    <source>
        <strain evidence="2">M7</strain>
    </source>
</reference>
<protein>
    <submittedName>
        <fullName evidence="1">Phenylacetate-CoA oxygenase subunit PaaI</fullName>
    </submittedName>
</protein>
<dbReference type="Gene3D" id="1.20.1260.10">
    <property type="match status" value="1"/>
</dbReference>
<dbReference type="SUPFAM" id="SSF47240">
    <property type="entry name" value="Ferritin-like"/>
    <property type="match status" value="1"/>
</dbReference>
<dbReference type="InterPro" id="IPR011882">
    <property type="entry name" value="PaaC"/>
</dbReference>
<dbReference type="OrthoDB" id="9789947at2"/>
<dbReference type="PANTHER" id="PTHR30458:SF0">
    <property type="entry name" value="1,2-PHENYLACETYL-COA EPOXIDASE, SUBUNIT C"/>
    <property type="match status" value="1"/>
</dbReference>
<dbReference type="NCBIfam" id="TIGR02158">
    <property type="entry name" value="PA_CoA_Oxy3"/>
    <property type="match status" value="1"/>
</dbReference>
<name>A0A1E3S2Y2_9MYCO</name>
<dbReference type="InterPro" id="IPR007814">
    <property type="entry name" value="PaaA_PaaC"/>
</dbReference>
<evidence type="ECO:0000313" key="2">
    <source>
        <dbReference type="Proteomes" id="UP000094243"/>
    </source>
</evidence>
<dbReference type="GO" id="GO:0010124">
    <property type="term" value="P:phenylacetate catabolic process"/>
    <property type="evidence" value="ECO:0007669"/>
    <property type="project" value="InterPro"/>
</dbReference>
<dbReference type="Pfam" id="PF05138">
    <property type="entry name" value="PaaA_PaaC"/>
    <property type="match status" value="1"/>
</dbReference>
<dbReference type="InterPro" id="IPR012347">
    <property type="entry name" value="Ferritin-like"/>
</dbReference>
<dbReference type="AlphaFoldDB" id="A0A1E3S2Y2"/>
<sequence>MIEHDNVYDALTVDNGNAQWAFGTDFDDPLAGVDTSVPDDIDAGLLAQYCIMLGDDALISAQRLIEWITRAPELEQELGMANMALDLLGQARLLFTRASAADPTVVPYISPTSPAPPDDRLAFFRSQEEFRCVRICELDNGDFAHTIVRMLIFSTWRLGLFERLTESRDPFLAAVSHKWCQELAYHRDYAARWTVILAGGSPGSRRRTTDALNFLWPYTEELWATTAEELTLADKGVAVDAHTIASDFHETITHVMRAAELTPPQGISTGTLAGRAGRDGVHTEALGRLLTELQSVARADPEGRW</sequence>
<proteinExistence type="predicted"/>
<evidence type="ECO:0000313" key="1">
    <source>
        <dbReference type="EMBL" id="ODQ96545.1"/>
    </source>
</evidence>
<accession>A0A1E3S2Y2</accession>
<dbReference type="InterPro" id="IPR009078">
    <property type="entry name" value="Ferritin-like_SF"/>
</dbReference>
<dbReference type="RefSeq" id="WP_069403291.1">
    <property type="nucleotide sequence ID" value="NZ_MIGZ01000002.1"/>
</dbReference>